<dbReference type="RefSeq" id="WP_249868882.1">
    <property type="nucleotide sequence ID" value="NZ_JAMGBC010000001.1"/>
</dbReference>
<dbReference type="EMBL" id="JAMGBC010000001">
    <property type="protein sequence ID" value="MCL6679044.1"/>
    <property type="molecule type" value="Genomic_DNA"/>
</dbReference>
<dbReference type="Proteomes" id="UP001165343">
    <property type="component" value="Unassembled WGS sequence"/>
</dbReference>
<dbReference type="SUPFAM" id="SSF53187">
    <property type="entry name" value="Zn-dependent exopeptidases"/>
    <property type="match status" value="1"/>
</dbReference>
<name>A0ABT0RFP5_9SPHN</name>
<evidence type="ECO:0000313" key="8">
    <source>
        <dbReference type="Proteomes" id="UP001165343"/>
    </source>
</evidence>
<dbReference type="PANTHER" id="PTHR43808">
    <property type="entry name" value="ACETYLORNITHINE DEACETYLASE"/>
    <property type="match status" value="1"/>
</dbReference>
<comment type="cofactor">
    <cofactor evidence="1">
        <name>Zn(2+)</name>
        <dbReference type="ChEBI" id="CHEBI:29105"/>
    </cofactor>
</comment>
<keyword evidence="5" id="KW-0732">Signal</keyword>
<feature type="chain" id="PRO_5047332275" evidence="5">
    <location>
        <begin position="23"/>
        <end position="435"/>
    </location>
</feature>
<keyword evidence="3" id="KW-0378">Hydrolase</keyword>
<sequence>MLRSLCLAAAAALAAFASPAAAQLSPAEQAMIGAVDSERDRTVAMLGRWVEQNSGTMNFVGVRSVGEMLRSEFEPLGFKVRWEEETGADRAGHLVAYHKGRGKKLLLIAHLDTVFEKSSPFQHWEVKGDTGVGPGSSDDKGGMAVIVAALRAMKAAGTLRNADITVFMSGDEEDAGNPISISRAALVREGKRADVAIDFEPLAVDKGLDMGSTARRSSGSWTLTISGKSAHSSGIFAPGVGYGAIYELARVLDEFRRELPEQNLTYNVGLVTGGAAAELQDGGLTGEASGKTNIIAGTAIARGDLRALTQDQIDRTKAKMQAIVAHPLPGTTSVLSFDPGDYPPMAPTEGNRAILTKVNTVNRDMGLPEMGELPPSQRGAGDISFVAADVDSLAGMGASGDGSHAPGETVDIPSIFKQAKRTAILLSRLSKERSR</sequence>
<accession>A0ABT0RFP5</accession>
<dbReference type="SUPFAM" id="SSF55031">
    <property type="entry name" value="Bacterial exopeptidase dimerisation domain"/>
    <property type="match status" value="1"/>
</dbReference>
<dbReference type="InterPro" id="IPR002933">
    <property type="entry name" value="Peptidase_M20"/>
</dbReference>
<dbReference type="InterPro" id="IPR011650">
    <property type="entry name" value="Peptidase_M20_dimer"/>
</dbReference>
<feature type="signal peptide" evidence="5">
    <location>
        <begin position="1"/>
        <end position="22"/>
    </location>
</feature>
<evidence type="ECO:0000256" key="1">
    <source>
        <dbReference type="ARBA" id="ARBA00001947"/>
    </source>
</evidence>
<keyword evidence="4" id="KW-0862">Zinc</keyword>
<comment type="caution">
    <text evidence="7">The sequence shown here is derived from an EMBL/GenBank/DDBJ whole genome shotgun (WGS) entry which is preliminary data.</text>
</comment>
<evidence type="ECO:0000256" key="3">
    <source>
        <dbReference type="ARBA" id="ARBA00022801"/>
    </source>
</evidence>
<feature type="domain" description="Peptidase M20 dimerisation" evidence="6">
    <location>
        <begin position="213"/>
        <end position="330"/>
    </location>
</feature>
<organism evidence="7 8">
    <name type="scientific">Sphingomonas anseongensis</name>
    <dbReference type="NCBI Taxonomy" id="2908207"/>
    <lineage>
        <taxon>Bacteria</taxon>
        <taxon>Pseudomonadati</taxon>
        <taxon>Pseudomonadota</taxon>
        <taxon>Alphaproteobacteria</taxon>
        <taxon>Sphingomonadales</taxon>
        <taxon>Sphingomonadaceae</taxon>
        <taxon>Sphingomonas</taxon>
    </lineage>
</organism>
<evidence type="ECO:0000256" key="5">
    <source>
        <dbReference type="SAM" id="SignalP"/>
    </source>
</evidence>
<dbReference type="Pfam" id="PF07687">
    <property type="entry name" value="M20_dimer"/>
    <property type="match status" value="1"/>
</dbReference>
<dbReference type="InterPro" id="IPR001261">
    <property type="entry name" value="ArgE/DapE_CS"/>
</dbReference>
<dbReference type="Gene3D" id="3.40.630.10">
    <property type="entry name" value="Zn peptidases"/>
    <property type="match status" value="1"/>
</dbReference>
<dbReference type="InterPro" id="IPR036264">
    <property type="entry name" value="Bact_exopeptidase_dim_dom"/>
</dbReference>
<proteinExistence type="predicted"/>
<protein>
    <submittedName>
        <fullName evidence="7">M20/M25/M40 family metallo-hydrolase</fullName>
    </submittedName>
</protein>
<dbReference type="Pfam" id="PF01546">
    <property type="entry name" value="Peptidase_M20"/>
    <property type="match status" value="1"/>
</dbReference>
<evidence type="ECO:0000256" key="4">
    <source>
        <dbReference type="ARBA" id="ARBA00022833"/>
    </source>
</evidence>
<evidence type="ECO:0000313" key="7">
    <source>
        <dbReference type="EMBL" id="MCL6679044.1"/>
    </source>
</evidence>
<dbReference type="PANTHER" id="PTHR43808:SF32">
    <property type="entry name" value="ARGE_DAPE-RELATED DEACYLASE"/>
    <property type="match status" value="1"/>
</dbReference>
<keyword evidence="8" id="KW-1185">Reference proteome</keyword>
<gene>
    <name evidence="7" type="ORF">LZ519_06905</name>
</gene>
<keyword evidence="2" id="KW-0479">Metal-binding</keyword>
<evidence type="ECO:0000259" key="6">
    <source>
        <dbReference type="Pfam" id="PF07687"/>
    </source>
</evidence>
<dbReference type="PROSITE" id="PS00758">
    <property type="entry name" value="ARGE_DAPE_CPG2_1"/>
    <property type="match status" value="1"/>
</dbReference>
<reference evidence="7" key="1">
    <citation type="submission" date="2022-05" db="EMBL/GenBank/DDBJ databases">
        <authorList>
            <person name="Jo J.-H."/>
            <person name="Im W.-T."/>
        </authorList>
    </citation>
    <scope>NUCLEOTIDE SEQUENCE</scope>
    <source>
        <strain evidence="7">RG327</strain>
    </source>
</reference>
<dbReference type="Gene3D" id="3.30.70.360">
    <property type="match status" value="1"/>
</dbReference>
<evidence type="ECO:0000256" key="2">
    <source>
        <dbReference type="ARBA" id="ARBA00022723"/>
    </source>
</evidence>
<dbReference type="InterPro" id="IPR050072">
    <property type="entry name" value="Peptidase_M20A"/>
</dbReference>